<proteinExistence type="predicted"/>
<dbReference type="Proteomes" id="UP001140096">
    <property type="component" value="Unassembled WGS sequence"/>
</dbReference>
<protein>
    <submittedName>
        <fullName evidence="1">Uncharacterized protein</fullName>
    </submittedName>
</protein>
<accession>A0ACC1KYY0</accession>
<name>A0ACC1KYY0_9FUNG</name>
<sequence length="207" mass="22599">MDCLLRLGLLSLDPKSHVSAASTAEFLHHALGASKTSGDLRHLIAQRLAIPTTDPLLDRLLLALEEFGMLSSESAPITAPTSLDAMSKILQQSLKLNSGERDIVCLFHEFGIENLDGSYDVQTSSLVAYGDAESGETAMARTVGIPAAIATRLLLEDKVTTRGVIRPTTKEIYEPLLQRLEGKGLVFAEHTKHGVHNSLQRRMKWTK</sequence>
<evidence type="ECO:0000313" key="2">
    <source>
        <dbReference type="Proteomes" id="UP001140096"/>
    </source>
</evidence>
<reference evidence="1" key="1">
    <citation type="submission" date="2022-07" db="EMBL/GenBank/DDBJ databases">
        <title>Phylogenomic reconstructions and comparative analyses of Kickxellomycotina fungi.</title>
        <authorList>
            <person name="Reynolds N.K."/>
            <person name="Stajich J.E."/>
            <person name="Barry K."/>
            <person name="Grigoriev I.V."/>
            <person name="Crous P."/>
            <person name="Smith M.E."/>
        </authorList>
    </citation>
    <scope>NUCLEOTIDE SEQUENCE</scope>
    <source>
        <strain evidence="1">CBS 102833</strain>
    </source>
</reference>
<organism evidence="1 2">
    <name type="scientific">Coemansia furcata</name>
    <dbReference type="NCBI Taxonomy" id="417177"/>
    <lineage>
        <taxon>Eukaryota</taxon>
        <taxon>Fungi</taxon>
        <taxon>Fungi incertae sedis</taxon>
        <taxon>Zoopagomycota</taxon>
        <taxon>Kickxellomycotina</taxon>
        <taxon>Kickxellomycetes</taxon>
        <taxon>Kickxellales</taxon>
        <taxon>Kickxellaceae</taxon>
        <taxon>Coemansia</taxon>
    </lineage>
</organism>
<comment type="caution">
    <text evidence="1">The sequence shown here is derived from an EMBL/GenBank/DDBJ whole genome shotgun (WGS) entry which is preliminary data.</text>
</comment>
<evidence type="ECO:0000313" key="1">
    <source>
        <dbReference type="EMBL" id="KAJ2797695.1"/>
    </source>
</evidence>
<dbReference type="EMBL" id="JANBUP010003146">
    <property type="protein sequence ID" value="KAJ2797695.1"/>
    <property type="molecule type" value="Genomic_DNA"/>
</dbReference>
<keyword evidence="2" id="KW-1185">Reference proteome</keyword>
<gene>
    <name evidence="1" type="ORF">H4S07_005882</name>
</gene>